<dbReference type="AlphaFoldDB" id="A0A9P8N533"/>
<dbReference type="OrthoDB" id="2285533at2759"/>
<feature type="domain" description="BZIP" evidence="4">
    <location>
        <begin position="64"/>
        <end position="78"/>
    </location>
</feature>
<comment type="caution">
    <text evidence="5">The sequence shown here is derived from an EMBL/GenBank/DDBJ whole genome shotgun (WGS) entry which is preliminary data.</text>
</comment>
<accession>A0A9P8N533</accession>
<feature type="region of interest" description="Disordered" evidence="3">
    <location>
        <begin position="167"/>
        <end position="222"/>
    </location>
</feature>
<dbReference type="InterPro" id="IPR046347">
    <property type="entry name" value="bZIP_sf"/>
</dbReference>
<feature type="region of interest" description="Disordered" evidence="3">
    <location>
        <begin position="234"/>
        <end position="273"/>
    </location>
</feature>
<feature type="region of interest" description="Disordered" evidence="3">
    <location>
        <begin position="1"/>
        <end position="75"/>
    </location>
</feature>
<dbReference type="PANTHER" id="PTHR40621">
    <property type="entry name" value="TRANSCRIPTION FACTOR KAPC-RELATED"/>
    <property type="match status" value="1"/>
</dbReference>
<organism evidence="5 6">
    <name type="scientific">Hirsutella rhossiliensis</name>
    <dbReference type="NCBI Taxonomy" id="111463"/>
    <lineage>
        <taxon>Eukaryota</taxon>
        <taxon>Fungi</taxon>
        <taxon>Dikarya</taxon>
        <taxon>Ascomycota</taxon>
        <taxon>Pezizomycotina</taxon>
        <taxon>Sordariomycetes</taxon>
        <taxon>Hypocreomycetidae</taxon>
        <taxon>Hypocreales</taxon>
        <taxon>Ophiocordycipitaceae</taxon>
        <taxon>Hirsutella</taxon>
    </lineage>
</organism>
<protein>
    <submittedName>
        <fullName evidence="5">BZIP transcription factor domain-containing protein</fullName>
    </submittedName>
</protein>
<feature type="compositionally biased region" description="Polar residues" evidence="3">
    <location>
        <begin position="197"/>
        <end position="222"/>
    </location>
</feature>
<dbReference type="SUPFAM" id="SSF57959">
    <property type="entry name" value="Leucine zipper domain"/>
    <property type="match status" value="1"/>
</dbReference>
<feature type="compositionally biased region" description="Polar residues" evidence="3">
    <location>
        <begin position="235"/>
        <end position="254"/>
    </location>
</feature>
<keyword evidence="6" id="KW-1185">Reference proteome</keyword>
<dbReference type="GO" id="GO:0001228">
    <property type="term" value="F:DNA-binding transcription activator activity, RNA polymerase II-specific"/>
    <property type="evidence" value="ECO:0007669"/>
    <property type="project" value="TreeGrafter"/>
</dbReference>
<proteinExistence type="predicted"/>
<dbReference type="InterPro" id="IPR050936">
    <property type="entry name" value="AP-1-like"/>
</dbReference>
<dbReference type="Gene3D" id="1.20.5.170">
    <property type="match status" value="1"/>
</dbReference>
<dbReference type="PROSITE" id="PS00036">
    <property type="entry name" value="BZIP_BASIC"/>
    <property type="match status" value="1"/>
</dbReference>
<name>A0A9P8N533_9HYPO</name>
<evidence type="ECO:0000313" key="5">
    <source>
        <dbReference type="EMBL" id="KAH0965939.1"/>
    </source>
</evidence>
<dbReference type="Proteomes" id="UP000824596">
    <property type="component" value="Unassembled WGS sequence"/>
</dbReference>
<keyword evidence="2" id="KW-0539">Nucleus</keyword>
<gene>
    <name evidence="5" type="ORF">HRG_03955</name>
</gene>
<dbReference type="EMBL" id="JAIZPD010000003">
    <property type="protein sequence ID" value="KAH0965939.1"/>
    <property type="molecule type" value="Genomic_DNA"/>
</dbReference>
<feature type="region of interest" description="Disordered" evidence="3">
    <location>
        <begin position="326"/>
        <end position="345"/>
    </location>
</feature>
<comment type="subcellular location">
    <subcellularLocation>
        <location evidence="1">Nucleus</location>
    </subcellularLocation>
</comment>
<evidence type="ECO:0000259" key="4">
    <source>
        <dbReference type="PROSITE" id="PS00036"/>
    </source>
</evidence>
<dbReference type="GeneID" id="68353084"/>
<dbReference type="PANTHER" id="PTHR40621:SF9">
    <property type="entry name" value="MEAB PROTEIN"/>
    <property type="match status" value="1"/>
</dbReference>
<reference evidence="5" key="1">
    <citation type="submission" date="2021-09" db="EMBL/GenBank/DDBJ databases">
        <title>A high-quality genome of the endoparasitic fungus Hirsutella rhossiliensis with a comparison of Hirsutella genomes reveals transposable elements contributing to genome size variation.</title>
        <authorList>
            <person name="Lin R."/>
            <person name="Jiao Y."/>
            <person name="Sun X."/>
            <person name="Ling J."/>
            <person name="Xie B."/>
            <person name="Cheng X."/>
        </authorList>
    </citation>
    <scope>NUCLEOTIDE SEQUENCE</scope>
    <source>
        <strain evidence="5">HR02</strain>
    </source>
</reference>
<evidence type="ECO:0000256" key="1">
    <source>
        <dbReference type="ARBA" id="ARBA00004123"/>
    </source>
</evidence>
<evidence type="ECO:0000256" key="2">
    <source>
        <dbReference type="ARBA" id="ARBA00023242"/>
    </source>
</evidence>
<dbReference type="InterPro" id="IPR004827">
    <property type="entry name" value="bZIP"/>
</dbReference>
<dbReference type="GO" id="GO:0000976">
    <property type="term" value="F:transcription cis-regulatory region binding"/>
    <property type="evidence" value="ECO:0007669"/>
    <property type="project" value="InterPro"/>
</dbReference>
<dbReference type="GO" id="GO:0090575">
    <property type="term" value="C:RNA polymerase II transcription regulator complex"/>
    <property type="evidence" value="ECO:0007669"/>
    <property type="project" value="TreeGrafter"/>
</dbReference>
<dbReference type="RefSeq" id="XP_044723452.1">
    <property type="nucleotide sequence ID" value="XM_044862426.1"/>
</dbReference>
<dbReference type="SMART" id="SM00338">
    <property type="entry name" value="BRLZ"/>
    <property type="match status" value="1"/>
</dbReference>
<sequence>MAEKMSIDNKPNPPRRDDSDDSADSTPERDQNPPPSTNDHGSHDAQQPKRKGGRKPIYATSEERKQRNRQAQAAFRERRTEYIKQLEETIRVHESNLHNLQTAHRTAAEECLMLRYKNSLLERILLEKGIDVQAELHAKTGSPNLGSTHMPQNLVQPPPIQRAIMNRHHQSRKSISSIAPKAEPGAVPSSAHKSVASPKNRSNPPHASSPSTACSAFSPAPSDSISMHGSVAGLSRQSLPTPTTNSAARSSLLQASGRRGHSIGNGASFYPTPTFQNQMEQQLEQEYDGRCDMVDDSEMDTPNGHASYPPGFTNNQHTMLLSPTSTVPNHQISHPHESTQQASVSNHPFPSMTQLLDQNLDWDPFGLSASMAFPSHQPFQFDQANMR</sequence>
<evidence type="ECO:0000313" key="6">
    <source>
        <dbReference type="Proteomes" id="UP000824596"/>
    </source>
</evidence>
<dbReference type="CDD" id="cd14688">
    <property type="entry name" value="bZIP_YAP"/>
    <property type="match status" value="1"/>
</dbReference>
<evidence type="ECO:0000256" key="3">
    <source>
        <dbReference type="SAM" id="MobiDB-lite"/>
    </source>
</evidence>